<dbReference type="GO" id="GO:0005576">
    <property type="term" value="C:extracellular region"/>
    <property type="evidence" value="ECO:0007669"/>
    <property type="project" value="TreeGrafter"/>
</dbReference>
<sequence>MVCDGCFSVSNLTIENCTVHNQDDCLAINEGSNIIFQGNSCTGGHGISVGSIDLGVTVSNVKILNNVVKNNDQGFHIKTKAKATGSTVSDITFTGNTATGCKKYGVIVDQSYPATLMIGGAGNGVKIIDVNFTGTNTISVVGGAKNVAVNCGQGSCIGNWNWSGLKVSGGTNGPINYSNIIGFTP</sequence>
<dbReference type="Pfam" id="PF00295">
    <property type="entry name" value="Glyco_hydro_28"/>
    <property type="match status" value="1"/>
</dbReference>
<comment type="caution">
    <text evidence="12">The sequence shown here is derived from an EMBL/GenBank/DDBJ whole genome shotgun (WGS) entry which is preliminary data.</text>
</comment>
<reference evidence="12 13" key="1">
    <citation type="journal article" date="2019" name="Fungal Biol. Biotechnol.">
        <title>Draft genome sequence of fastidious pathogen Ceratobasidium theobromae, which causes vascular-streak dieback in Theobroma cacao.</title>
        <authorList>
            <person name="Ali S.S."/>
            <person name="Asman A."/>
            <person name="Shao J."/>
            <person name="Firmansyah A.P."/>
            <person name="Susilo A.W."/>
            <person name="Rosmana A."/>
            <person name="McMahon P."/>
            <person name="Junaid M."/>
            <person name="Guest D."/>
            <person name="Kheng T.Y."/>
            <person name="Meinhardt L.W."/>
            <person name="Bailey B.A."/>
        </authorList>
    </citation>
    <scope>NUCLEOTIDE SEQUENCE [LARGE SCALE GENOMIC DNA]</scope>
    <source>
        <strain evidence="12 13">CT2</strain>
    </source>
</reference>
<evidence type="ECO:0000256" key="7">
    <source>
        <dbReference type="ARBA" id="ARBA00023295"/>
    </source>
</evidence>
<dbReference type="InterPro" id="IPR011050">
    <property type="entry name" value="Pectin_lyase_fold/virulence"/>
</dbReference>
<dbReference type="GO" id="GO:0071555">
    <property type="term" value="P:cell wall organization"/>
    <property type="evidence" value="ECO:0007669"/>
    <property type="project" value="UniProtKB-KW"/>
</dbReference>
<evidence type="ECO:0000256" key="6">
    <source>
        <dbReference type="ARBA" id="ARBA00023157"/>
    </source>
</evidence>
<dbReference type="OrthoDB" id="1546079at2759"/>
<dbReference type="PANTHER" id="PTHR31884:SF1">
    <property type="entry name" value="POLYGALACTURONASE"/>
    <property type="match status" value="1"/>
</dbReference>
<evidence type="ECO:0000256" key="8">
    <source>
        <dbReference type="ARBA" id="ARBA00023316"/>
    </source>
</evidence>
<gene>
    <name evidence="12" type="ORF">CTheo_5430</name>
</gene>
<dbReference type="InterPro" id="IPR012334">
    <property type="entry name" value="Pectin_lyas_fold"/>
</dbReference>
<evidence type="ECO:0000256" key="2">
    <source>
        <dbReference type="ARBA" id="ARBA00012736"/>
    </source>
</evidence>
<dbReference type="InterPro" id="IPR000743">
    <property type="entry name" value="Glyco_hydro_28"/>
</dbReference>
<dbReference type="PANTHER" id="PTHR31884">
    <property type="entry name" value="POLYGALACTURONASE"/>
    <property type="match status" value="1"/>
</dbReference>
<dbReference type="PROSITE" id="PS00502">
    <property type="entry name" value="POLYGALACTURONASE"/>
    <property type="match status" value="1"/>
</dbReference>
<evidence type="ECO:0000256" key="1">
    <source>
        <dbReference type="ARBA" id="ARBA00008834"/>
    </source>
</evidence>
<dbReference type="EMBL" id="SSOP01000121">
    <property type="protein sequence ID" value="KAB5591142.1"/>
    <property type="molecule type" value="Genomic_DNA"/>
</dbReference>
<keyword evidence="5 11" id="KW-0378">Hydrolase</keyword>
<evidence type="ECO:0000313" key="13">
    <source>
        <dbReference type="Proteomes" id="UP000383932"/>
    </source>
</evidence>
<dbReference type="InterPro" id="IPR050434">
    <property type="entry name" value="Glycosyl_hydrlase_28"/>
</dbReference>
<evidence type="ECO:0000256" key="9">
    <source>
        <dbReference type="ARBA" id="ARBA00034074"/>
    </source>
</evidence>
<evidence type="ECO:0000256" key="10">
    <source>
        <dbReference type="PROSITE-ProRule" id="PRU10052"/>
    </source>
</evidence>
<evidence type="ECO:0000313" key="12">
    <source>
        <dbReference type="EMBL" id="KAB5591142.1"/>
    </source>
</evidence>
<comment type="similarity">
    <text evidence="1 11">Belongs to the glycosyl hydrolase 28 family.</text>
</comment>
<dbReference type="EC" id="3.2.1.15" evidence="2"/>
<name>A0A5N5QHA9_9AGAM</name>
<evidence type="ECO:0000256" key="5">
    <source>
        <dbReference type="ARBA" id="ARBA00022801"/>
    </source>
</evidence>
<dbReference type="InterPro" id="IPR006626">
    <property type="entry name" value="PbH1"/>
</dbReference>
<dbReference type="GO" id="GO:0004650">
    <property type="term" value="F:polygalacturonase activity"/>
    <property type="evidence" value="ECO:0007669"/>
    <property type="project" value="UniProtKB-EC"/>
</dbReference>
<dbReference type="AlphaFoldDB" id="A0A5N5QHA9"/>
<proteinExistence type="inferred from homology"/>
<evidence type="ECO:0000256" key="11">
    <source>
        <dbReference type="RuleBase" id="RU361169"/>
    </source>
</evidence>
<dbReference type="SUPFAM" id="SSF51126">
    <property type="entry name" value="Pectin lyase-like"/>
    <property type="match status" value="1"/>
</dbReference>
<keyword evidence="13" id="KW-1185">Reference proteome</keyword>
<evidence type="ECO:0000256" key="3">
    <source>
        <dbReference type="ARBA" id="ARBA00022729"/>
    </source>
</evidence>
<protein>
    <recommendedName>
        <fullName evidence="2">endo-polygalacturonase</fullName>
        <ecNumber evidence="2">3.2.1.15</ecNumber>
    </recommendedName>
</protein>
<keyword evidence="4" id="KW-0677">Repeat</keyword>
<dbReference type="Proteomes" id="UP000383932">
    <property type="component" value="Unassembled WGS sequence"/>
</dbReference>
<keyword evidence="6" id="KW-1015">Disulfide bond</keyword>
<dbReference type="SMART" id="SM00710">
    <property type="entry name" value="PbH1"/>
    <property type="match status" value="5"/>
</dbReference>
<organism evidence="12 13">
    <name type="scientific">Ceratobasidium theobromae</name>
    <dbReference type="NCBI Taxonomy" id="1582974"/>
    <lineage>
        <taxon>Eukaryota</taxon>
        <taxon>Fungi</taxon>
        <taxon>Dikarya</taxon>
        <taxon>Basidiomycota</taxon>
        <taxon>Agaricomycotina</taxon>
        <taxon>Agaricomycetes</taxon>
        <taxon>Cantharellales</taxon>
        <taxon>Ceratobasidiaceae</taxon>
        <taxon>Ceratobasidium</taxon>
    </lineage>
</organism>
<comment type="catalytic activity">
    <reaction evidence="9">
        <text>(1,4-alpha-D-galacturonosyl)n+m + H2O = (1,4-alpha-D-galacturonosyl)n + (1,4-alpha-D-galacturonosyl)m.</text>
        <dbReference type="EC" id="3.2.1.15"/>
    </reaction>
</comment>
<evidence type="ECO:0000256" key="4">
    <source>
        <dbReference type="ARBA" id="ARBA00022737"/>
    </source>
</evidence>
<dbReference type="Gene3D" id="2.160.20.10">
    <property type="entry name" value="Single-stranded right-handed beta-helix, Pectin lyase-like"/>
    <property type="match status" value="1"/>
</dbReference>
<keyword evidence="3" id="KW-0732">Signal</keyword>
<keyword evidence="7 11" id="KW-0326">Glycosidase</keyword>
<feature type="active site" evidence="10">
    <location>
        <position position="45"/>
    </location>
</feature>
<keyword evidence="8" id="KW-0961">Cell wall biogenesis/degradation</keyword>
<dbReference type="GO" id="GO:0045490">
    <property type="term" value="P:pectin catabolic process"/>
    <property type="evidence" value="ECO:0007669"/>
    <property type="project" value="TreeGrafter"/>
</dbReference>
<accession>A0A5N5QHA9</accession>